<dbReference type="Proteomes" id="UP001055286">
    <property type="component" value="Unassembled WGS sequence"/>
</dbReference>
<dbReference type="InterPro" id="IPR019285">
    <property type="entry name" value="DUF2336"/>
</dbReference>
<name>A0AA37HDI8_9HYPH</name>
<dbReference type="PIRSF" id="PIRSF035865">
    <property type="entry name" value="UCP035865"/>
    <property type="match status" value="1"/>
</dbReference>
<evidence type="ECO:0000313" key="1">
    <source>
        <dbReference type="EMBL" id="GJD63809.1"/>
    </source>
</evidence>
<sequence length="410" mass="43384">MIIRQFLLWTQHESAGRRAEAASSLARAYLYAKLDPAARWEAKTAITALLDDPSPLVRRALAEACANAAEAPRTLVVALAQDQAEIAGLVLARSPVLSDADLVDCAAVGDEAGRIAIAGRPALSAMLCGALAEIAGAAALRALAANPGAEITRGSFLRMVERHGDDARLREALLARADLPVDVRQAVTARLASALSAFVSGCGWLSRERSERVTREARERATLGLAEGSDRADLRRLVAYLRGAGQLTPGLILRAMLSGRMAFTEAALTDLSGLAAERVAGLLHDPRGSGMAALYRRAGLPPALEPAFAAAMSAWHEEASGLRESSGPGLSRRMIERAVTACERLPFADAHAIVALLNRFDAEAARDEARLLARALVSEAATDPVIDTAPETIPAGLMDSYRRDRPRLAA</sequence>
<proteinExistence type="predicted"/>
<accession>A0AA37HDI8</accession>
<gene>
    <name evidence="1" type="ORF">MPEAHAMD_3980</name>
</gene>
<evidence type="ECO:0008006" key="3">
    <source>
        <dbReference type="Google" id="ProtNLM"/>
    </source>
</evidence>
<protein>
    <recommendedName>
        <fullName evidence="3">DUF2336 domain-containing protein</fullName>
    </recommendedName>
</protein>
<keyword evidence="2" id="KW-1185">Reference proteome</keyword>
<organism evidence="1 2">
    <name type="scientific">Methylobacterium frigidaeris</name>
    <dbReference type="NCBI Taxonomy" id="2038277"/>
    <lineage>
        <taxon>Bacteria</taxon>
        <taxon>Pseudomonadati</taxon>
        <taxon>Pseudomonadota</taxon>
        <taxon>Alphaproteobacteria</taxon>
        <taxon>Hyphomicrobiales</taxon>
        <taxon>Methylobacteriaceae</taxon>
        <taxon>Methylobacterium</taxon>
    </lineage>
</organism>
<dbReference type="EMBL" id="BPQJ01000019">
    <property type="protein sequence ID" value="GJD63809.1"/>
    <property type="molecule type" value="Genomic_DNA"/>
</dbReference>
<dbReference type="Pfam" id="PF10098">
    <property type="entry name" value="DUF2336"/>
    <property type="match status" value="1"/>
</dbReference>
<evidence type="ECO:0000313" key="2">
    <source>
        <dbReference type="Proteomes" id="UP001055286"/>
    </source>
</evidence>
<dbReference type="AlphaFoldDB" id="A0AA37HDI8"/>
<comment type="caution">
    <text evidence="1">The sequence shown here is derived from an EMBL/GenBank/DDBJ whole genome shotgun (WGS) entry which is preliminary data.</text>
</comment>
<reference evidence="1" key="1">
    <citation type="journal article" date="2016" name="Front. Microbiol.">
        <title>Genome Sequence of the Piezophilic, Mesophilic Sulfate-Reducing Bacterium Desulfovibrio indicus J2T.</title>
        <authorList>
            <person name="Cao J."/>
            <person name="Maignien L."/>
            <person name="Shao Z."/>
            <person name="Alain K."/>
            <person name="Jebbar M."/>
        </authorList>
    </citation>
    <scope>NUCLEOTIDE SEQUENCE</scope>
    <source>
        <strain evidence="1">JCM 32048</strain>
    </source>
</reference>
<dbReference type="RefSeq" id="WP_238192157.1">
    <property type="nucleotide sequence ID" value="NZ_BPQJ01000019.1"/>
</dbReference>
<dbReference type="InterPro" id="IPR014598">
    <property type="entry name" value="UCP035865"/>
</dbReference>
<reference evidence="1" key="2">
    <citation type="submission" date="2021-08" db="EMBL/GenBank/DDBJ databases">
        <authorList>
            <person name="Tani A."/>
            <person name="Ola A."/>
            <person name="Ogura Y."/>
            <person name="Katsura K."/>
            <person name="Hayashi T."/>
        </authorList>
    </citation>
    <scope>NUCLEOTIDE SEQUENCE</scope>
    <source>
        <strain evidence="1">JCM 32048</strain>
    </source>
</reference>